<protein>
    <submittedName>
        <fullName evidence="3">Signal peptidase</fullName>
    </submittedName>
</protein>
<dbReference type="Gene3D" id="2.40.128.20">
    <property type="match status" value="1"/>
</dbReference>
<dbReference type="EMBL" id="PVLR01000011">
    <property type="protein sequence ID" value="PRD69792.1"/>
    <property type="molecule type" value="Genomic_DNA"/>
</dbReference>
<organism evidence="3 4">
    <name type="scientific">Malikia spinosa</name>
    <dbReference type="NCBI Taxonomy" id="86180"/>
    <lineage>
        <taxon>Bacteria</taxon>
        <taxon>Pseudomonadati</taxon>
        <taxon>Pseudomonadota</taxon>
        <taxon>Betaproteobacteria</taxon>
        <taxon>Burkholderiales</taxon>
        <taxon>Comamonadaceae</taxon>
        <taxon>Malikia</taxon>
    </lineage>
</organism>
<dbReference type="InterPro" id="IPR014878">
    <property type="entry name" value="THAP4-like_heme-bd"/>
</dbReference>
<keyword evidence="1" id="KW-0732">Signal</keyword>
<dbReference type="SUPFAM" id="SSF50814">
    <property type="entry name" value="Lipocalins"/>
    <property type="match status" value="1"/>
</dbReference>
<name>A0A2S9KH74_9BURK</name>
<accession>A0A2S9KH74</accession>
<evidence type="ECO:0000313" key="4">
    <source>
        <dbReference type="Proteomes" id="UP000238326"/>
    </source>
</evidence>
<dbReference type="InterPro" id="IPR012674">
    <property type="entry name" value="Calycin"/>
</dbReference>
<feature type="signal peptide" evidence="1">
    <location>
        <begin position="1"/>
        <end position="23"/>
    </location>
</feature>
<keyword evidence="4" id="KW-1185">Reference proteome</keyword>
<dbReference type="RefSeq" id="WP_105728618.1">
    <property type="nucleotide sequence ID" value="NZ_JAVBYE010000097.1"/>
</dbReference>
<dbReference type="Pfam" id="PF08768">
    <property type="entry name" value="THAP4_heme-bd"/>
    <property type="match status" value="1"/>
</dbReference>
<evidence type="ECO:0000256" key="1">
    <source>
        <dbReference type="SAM" id="SignalP"/>
    </source>
</evidence>
<gene>
    <name evidence="3" type="ORF">C6P61_03900</name>
</gene>
<dbReference type="Proteomes" id="UP000238326">
    <property type="component" value="Unassembled WGS sequence"/>
</dbReference>
<dbReference type="PIRSF" id="PIRSF036226">
    <property type="entry name" value="UCP036226"/>
    <property type="match status" value="1"/>
</dbReference>
<dbReference type="InterPro" id="IPR014602">
    <property type="entry name" value="UCP036226"/>
</dbReference>
<reference evidence="3 4" key="1">
    <citation type="submission" date="2018-03" db="EMBL/GenBank/DDBJ databases">
        <title>Comparative genomics illustrates the genes involved in a hyperalkaliphilic mechanisms of Serpentinomonas isolated from highly-alkaline calcium-rich serpentinized springs.</title>
        <authorList>
            <person name="Suzuki S."/>
            <person name="Ishii S."/>
            <person name="Walworth N."/>
            <person name="Bird L."/>
            <person name="Kuenen J.G."/>
            <person name="Nealson K.H."/>
        </authorList>
    </citation>
    <scope>NUCLEOTIDE SEQUENCE [LARGE SCALE GENOMIC DNA]</scope>
    <source>
        <strain evidence="3 4">83</strain>
    </source>
</reference>
<feature type="chain" id="PRO_5015516414" evidence="1">
    <location>
        <begin position="24"/>
        <end position="207"/>
    </location>
</feature>
<dbReference type="AlphaFoldDB" id="A0A2S9KH74"/>
<evidence type="ECO:0000313" key="3">
    <source>
        <dbReference type="EMBL" id="PRD69792.1"/>
    </source>
</evidence>
<proteinExistence type="predicted"/>
<dbReference type="OrthoDB" id="9784808at2"/>
<evidence type="ECO:0000259" key="2">
    <source>
        <dbReference type="Pfam" id="PF08768"/>
    </source>
</evidence>
<feature type="domain" description="THAP4-like heme-binding" evidence="2">
    <location>
        <begin position="26"/>
        <end position="200"/>
    </location>
</feature>
<comment type="caution">
    <text evidence="3">The sequence shown here is derived from an EMBL/GenBank/DDBJ whole genome shotgun (WGS) entry which is preliminary data.</text>
</comment>
<sequence length="207" mass="22712">MKIKNLLIVLTVTGAGLVTQAHAQDVNPLSRFIGVWEGDQGVDVSPAQKKTRAPGSAAVSPFFERIEILAGPAATNASEQDLEALTVRQQVFRKSDQQQFHDQLGYLIWDKKNAKVIYSFCVPRGVCVSAEGELNKKDEFSASTKTAFAETEFMRKNAKTEGFSIGMNINPDNTLSYSQITALNIYGNKFSHADSNVLRKVADKPAQ</sequence>